<gene>
    <name evidence="5" type="primary">ibpA_1</name>
    <name evidence="5" type="ORF">NCTC12862_00771</name>
</gene>
<evidence type="ECO:0000259" key="4">
    <source>
        <dbReference type="PROSITE" id="PS01031"/>
    </source>
</evidence>
<reference evidence="5 6" key="1">
    <citation type="submission" date="2018-06" db="EMBL/GenBank/DDBJ databases">
        <authorList>
            <consortium name="Pathogen Informatics"/>
            <person name="Doyle S."/>
        </authorList>
    </citation>
    <scope>NUCLEOTIDE SEQUENCE [LARGE SCALE GENOMIC DNA]</scope>
    <source>
        <strain evidence="5 6">NCTC12862</strain>
    </source>
</reference>
<sequence length="176" mass="20396">MNKFAIWELCESILVALKEGNIMRQVDFSPFYRSTVGFDHLFNWFDSRTQPDDVSSYPPYNIERLTEDSYRISMAVAGFSRSEIDIETHCNQLIVKGERRIEKDDEEREFLYRGIASRAFERRFHLADHVKVIGAELGDGLLHIQLKRETPAELKPKKIVVQASPPTVKNGNSYEK</sequence>
<dbReference type="SUPFAM" id="SSF49764">
    <property type="entry name" value="HSP20-like chaperones"/>
    <property type="match status" value="1"/>
</dbReference>
<evidence type="ECO:0000256" key="2">
    <source>
        <dbReference type="PROSITE-ProRule" id="PRU00285"/>
    </source>
</evidence>
<dbReference type="PANTHER" id="PTHR47062:SF1">
    <property type="entry name" value="SMALL HEAT SHOCK PROTEIN IBPA"/>
    <property type="match status" value="1"/>
</dbReference>
<protein>
    <submittedName>
        <fullName evidence="5">16 kDa heat shock protein A</fullName>
    </submittedName>
</protein>
<keyword evidence="1 5" id="KW-0346">Stress response</keyword>
<dbReference type="PANTHER" id="PTHR47062">
    <property type="match status" value="1"/>
</dbReference>
<dbReference type="InterPro" id="IPR037913">
    <property type="entry name" value="ACD_IbpA/B"/>
</dbReference>
<dbReference type="Gene3D" id="2.60.40.790">
    <property type="match status" value="1"/>
</dbReference>
<dbReference type="PROSITE" id="PS01031">
    <property type="entry name" value="SHSP"/>
    <property type="match status" value="1"/>
</dbReference>
<dbReference type="AlphaFoldDB" id="A0A380ZFV9"/>
<accession>A0A380ZFV9</accession>
<comment type="similarity">
    <text evidence="2 3">Belongs to the small heat shock protein (HSP20) family.</text>
</comment>
<organism evidence="5 6">
    <name type="scientific">Bartonella doshiae</name>
    <dbReference type="NCBI Taxonomy" id="33044"/>
    <lineage>
        <taxon>Bacteria</taxon>
        <taxon>Pseudomonadati</taxon>
        <taxon>Pseudomonadota</taxon>
        <taxon>Alphaproteobacteria</taxon>
        <taxon>Hyphomicrobiales</taxon>
        <taxon>Bartonellaceae</taxon>
        <taxon>Bartonella</taxon>
    </lineage>
</organism>
<evidence type="ECO:0000313" key="5">
    <source>
        <dbReference type="EMBL" id="SUV45045.1"/>
    </source>
</evidence>
<dbReference type="STRING" id="33044.GCA_900005695_01594"/>
<proteinExistence type="inferred from homology"/>
<dbReference type="Proteomes" id="UP000254950">
    <property type="component" value="Unassembled WGS sequence"/>
</dbReference>
<dbReference type="InterPro" id="IPR002068">
    <property type="entry name" value="A-crystallin/Hsp20_dom"/>
</dbReference>
<evidence type="ECO:0000256" key="1">
    <source>
        <dbReference type="ARBA" id="ARBA00023016"/>
    </source>
</evidence>
<evidence type="ECO:0000256" key="3">
    <source>
        <dbReference type="RuleBase" id="RU003616"/>
    </source>
</evidence>
<dbReference type="InterPro" id="IPR008978">
    <property type="entry name" value="HSP20-like_chaperone"/>
</dbReference>
<name>A0A380ZFV9_BARDO</name>
<dbReference type="Pfam" id="PF00011">
    <property type="entry name" value="HSP20"/>
    <property type="match status" value="1"/>
</dbReference>
<evidence type="ECO:0000313" key="6">
    <source>
        <dbReference type="Proteomes" id="UP000254950"/>
    </source>
</evidence>
<feature type="domain" description="SHSP" evidence="4">
    <location>
        <begin position="51"/>
        <end position="164"/>
    </location>
</feature>
<dbReference type="EMBL" id="UFTF01000001">
    <property type="protein sequence ID" value="SUV45045.1"/>
    <property type="molecule type" value="Genomic_DNA"/>
</dbReference>
<dbReference type="CDD" id="cd06470">
    <property type="entry name" value="ACD_IbpA-B_like"/>
    <property type="match status" value="1"/>
</dbReference>